<dbReference type="EMBL" id="WSEL01000006">
    <property type="protein sequence ID" value="MVQ30530.1"/>
    <property type="molecule type" value="Genomic_DNA"/>
</dbReference>
<organism evidence="4 5">
    <name type="scientific">Ramlibacter pinisoli</name>
    <dbReference type="NCBI Taxonomy" id="2682844"/>
    <lineage>
        <taxon>Bacteria</taxon>
        <taxon>Pseudomonadati</taxon>
        <taxon>Pseudomonadota</taxon>
        <taxon>Betaproteobacteria</taxon>
        <taxon>Burkholderiales</taxon>
        <taxon>Comamonadaceae</taxon>
        <taxon>Ramlibacter</taxon>
    </lineage>
</organism>
<evidence type="ECO:0000256" key="1">
    <source>
        <dbReference type="SAM" id="Coils"/>
    </source>
</evidence>
<dbReference type="PROSITE" id="PS51257">
    <property type="entry name" value="PROKAR_LIPOPROTEIN"/>
    <property type="match status" value="1"/>
</dbReference>
<feature type="compositionally biased region" description="Basic and acidic residues" evidence="2">
    <location>
        <begin position="76"/>
        <end position="94"/>
    </location>
</feature>
<evidence type="ECO:0000256" key="3">
    <source>
        <dbReference type="SAM" id="SignalP"/>
    </source>
</evidence>
<reference evidence="4 5" key="1">
    <citation type="submission" date="2019-12" db="EMBL/GenBank/DDBJ databases">
        <authorList>
            <person name="Huq M.A."/>
        </authorList>
    </citation>
    <scope>NUCLEOTIDE SEQUENCE [LARGE SCALE GENOMIC DNA]</scope>
    <source>
        <strain evidence="4 5">MAH-25</strain>
    </source>
</reference>
<keyword evidence="3" id="KW-0732">Signal</keyword>
<proteinExistence type="predicted"/>
<comment type="caution">
    <text evidence="4">The sequence shown here is derived from an EMBL/GenBank/DDBJ whole genome shotgun (WGS) entry which is preliminary data.</text>
</comment>
<keyword evidence="1" id="KW-0175">Coiled coil</keyword>
<name>A0A6N8IWQ6_9BURK</name>
<feature type="coiled-coil region" evidence="1">
    <location>
        <begin position="131"/>
        <end position="189"/>
    </location>
</feature>
<dbReference type="Proteomes" id="UP000469385">
    <property type="component" value="Unassembled WGS sequence"/>
</dbReference>
<gene>
    <name evidence="4" type="ORF">GON04_13795</name>
</gene>
<feature type="chain" id="PRO_5026901999" evidence="3">
    <location>
        <begin position="27"/>
        <end position="225"/>
    </location>
</feature>
<evidence type="ECO:0000313" key="4">
    <source>
        <dbReference type="EMBL" id="MVQ30530.1"/>
    </source>
</evidence>
<dbReference type="RefSeq" id="WP_157398657.1">
    <property type="nucleotide sequence ID" value="NZ_WSEL01000006.1"/>
</dbReference>
<evidence type="ECO:0000313" key="5">
    <source>
        <dbReference type="Proteomes" id="UP000469385"/>
    </source>
</evidence>
<accession>A0A6N8IWQ6</accession>
<feature type="region of interest" description="Disordered" evidence="2">
    <location>
        <begin position="63"/>
        <end position="94"/>
    </location>
</feature>
<sequence>MALRGRGIWWVGLAVAAAGGAASAQALPGSVIYSCVDARGQRITSDRPNMECLDREQKQYGSSGIVRGRLAPSPTGDERAAEEERVRRAEEDRARDIERKRRDRVLLNRYPDEASHRSERDDALSRVDSAIATGERRVTDLQQQREQLARDEKSAGTDVIQQNRIRRAIEENEQNLAAQKRLLAAQAEERQRITRRFDDELGRLKSLWAQNAASLPANGASRPRR</sequence>
<feature type="signal peptide" evidence="3">
    <location>
        <begin position="1"/>
        <end position="26"/>
    </location>
</feature>
<dbReference type="AlphaFoldDB" id="A0A6N8IWQ6"/>
<protein>
    <submittedName>
        <fullName evidence="4">DUF4124 domain-containing protein</fullName>
    </submittedName>
</protein>
<evidence type="ECO:0000256" key="2">
    <source>
        <dbReference type="SAM" id="MobiDB-lite"/>
    </source>
</evidence>
<keyword evidence="5" id="KW-1185">Reference proteome</keyword>